<dbReference type="GO" id="GO:0046513">
    <property type="term" value="P:ceramide biosynthetic process"/>
    <property type="evidence" value="ECO:0000318"/>
    <property type="project" value="GO_Central"/>
</dbReference>
<accession>A0A2K3D9Q1</accession>
<dbReference type="PANTHER" id="PTHR12393">
    <property type="entry name" value="SPHINGOMYELIN PHOSPHODIESTERASE RELATED"/>
    <property type="match status" value="1"/>
</dbReference>
<dbReference type="RefSeq" id="XP_042919998.1">
    <property type="nucleotide sequence ID" value="XM_043066601.1"/>
</dbReference>
<feature type="region of interest" description="Disordered" evidence="1">
    <location>
        <begin position="268"/>
        <end position="289"/>
    </location>
</feature>
<feature type="compositionally biased region" description="Low complexity" evidence="1">
    <location>
        <begin position="704"/>
        <end position="721"/>
    </location>
</feature>
<feature type="region of interest" description="Disordered" evidence="1">
    <location>
        <begin position="625"/>
        <end position="660"/>
    </location>
</feature>
<dbReference type="GO" id="GO:0005783">
    <property type="term" value="C:endoplasmic reticulum"/>
    <property type="evidence" value="ECO:0000318"/>
    <property type="project" value="GO_Central"/>
</dbReference>
<name>A0A2K3D9Q1_CHLRE</name>
<evidence type="ECO:0000313" key="2">
    <source>
        <dbReference type="EMBL" id="PNW77254.1"/>
    </source>
</evidence>
<dbReference type="GO" id="GO:0004620">
    <property type="term" value="F:phospholipase activity"/>
    <property type="evidence" value="ECO:0000318"/>
    <property type="project" value="GO_Central"/>
</dbReference>
<dbReference type="AlphaFoldDB" id="A0A2K3D9Q1"/>
<dbReference type="GO" id="GO:0030149">
    <property type="term" value="P:sphingolipid catabolic process"/>
    <property type="evidence" value="ECO:0000318"/>
    <property type="project" value="GO_Central"/>
</dbReference>
<dbReference type="KEGG" id="cre:CHLRE_10g428706v5"/>
<feature type="compositionally biased region" description="Gly residues" evidence="1">
    <location>
        <begin position="722"/>
        <end position="731"/>
    </location>
</feature>
<sequence>MTSQQSQNLEASTPDIARQGLSLETGPSRANASTHPDPSRVWTPVVVRCIASFLPPNEVACSLRLVDSATAAQFAAPAHATVTLSQPVPHHAFAAHWTRPDAFAALSRLDRQVLLRNTARSGCVDNLCLALDLIPDWNVNVDLVLDAATGGSLACAQLAKERGHVVIGHPSLKAAARAGSRELCEWLLRERLAHDRRALPGWAARGGHEALMEHFITATANCCDALGVDDVPNTELLEGAAHGLPLPALQRLYRRQFGGCIGGGAAGPGEREGMEAAAEREGTRRGSCDLAADESAAAAAAAGGGGGGGGGGPGGRGGCRDGRGGEFAWAYGGRGCGGGGRGGSGWGPRVEVCEELQCLAALLAAAAGSPTPDWLDKLTWLEAQLPRGGAEGRRRLGPKVRLAVMRAAAEAPWGAGARLRWLHQSGYEMEEELLIKASRALRGNLDALDYCLEVLGGGGNGGGGGGGRHGNGGGVDCQGGDGDGGGSGRATARVKPGAAIASTTEAGALAGNQRAAAAAAELAATALPAAAAEVAAASAGLKRCSRELVVALERLAAACALDGNVGALEVLRRRGLLLLRPPQGFLKELVESGTLQSLQWVVERWQEQEQAQVQARVQMQEAAEGAEVAKQKGVGRRKEDGQAAEGAMRPRQASAAGEGQHGAATSAVAAVQAGTAGSAGAAGGAGVAVAAAAAQQGSGGGGASAVSSSASSNTGKSSGDGVHTGNGGSHGGSSSPLLQELHSDRVILAACSAQRQHGQPVLAWLRARGCVWSAECFTAAAGAGASEAQLAWMIADGCPVPTGGEPYTLAAYQGNLIGLQAMARLGCPWGPPGRALARAIFFHGRGRPPLTALDEMLRLGCPVDWRRVLAAAQRRECRYNIADEQLMEWILEGEELCRRRQAAHAARGRRVLGWVLRVACCGGRSGPDMGLFEGYDKMEVEEPSESESEDDFW</sequence>
<dbReference type="ExpressionAtlas" id="A0A2K3D9Q1">
    <property type="expression patterns" value="baseline"/>
</dbReference>
<organism evidence="2 3">
    <name type="scientific">Chlamydomonas reinhardtii</name>
    <name type="common">Chlamydomonas smithii</name>
    <dbReference type="NCBI Taxonomy" id="3055"/>
    <lineage>
        <taxon>Eukaryota</taxon>
        <taxon>Viridiplantae</taxon>
        <taxon>Chlorophyta</taxon>
        <taxon>core chlorophytes</taxon>
        <taxon>Chlorophyceae</taxon>
        <taxon>CS clade</taxon>
        <taxon>Chlamydomonadales</taxon>
        <taxon>Chlamydomonadaceae</taxon>
        <taxon>Chlamydomonas</taxon>
    </lineage>
</organism>
<feature type="region of interest" description="Disordered" evidence="1">
    <location>
        <begin position="1"/>
        <end position="38"/>
    </location>
</feature>
<evidence type="ECO:0000313" key="3">
    <source>
        <dbReference type="Proteomes" id="UP000006906"/>
    </source>
</evidence>
<feature type="region of interest" description="Disordered" evidence="1">
    <location>
        <begin position="698"/>
        <end position="736"/>
    </location>
</feature>
<dbReference type="GeneID" id="66054984"/>
<dbReference type="Proteomes" id="UP000006906">
    <property type="component" value="Chromosome 10"/>
</dbReference>
<protein>
    <submittedName>
        <fullName evidence="2">Uncharacterized protein</fullName>
    </submittedName>
</protein>
<reference evidence="2 3" key="1">
    <citation type="journal article" date="2007" name="Science">
        <title>The Chlamydomonas genome reveals the evolution of key animal and plant functions.</title>
        <authorList>
            <person name="Merchant S.S."/>
            <person name="Prochnik S.E."/>
            <person name="Vallon O."/>
            <person name="Harris E.H."/>
            <person name="Karpowicz S.J."/>
            <person name="Witman G.B."/>
            <person name="Terry A."/>
            <person name="Salamov A."/>
            <person name="Fritz-Laylin L.K."/>
            <person name="Marechal-Drouard L."/>
            <person name="Marshall W.F."/>
            <person name="Qu L.H."/>
            <person name="Nelson D.R."/>
            <person name="Sanderfoot A.A."/>
            <person name="Spalding M.H."/>
            <person name="Kapitonov V.V."/>
            <person name="Ren Q."/>
            <person name="Ferris P."/>
            <person name="Lindquist E."/>
            <person name="Shapiro H."/>
            <person name="Lucas S.M."/>
            <person name="Grimwood J."/>
            <person name="Schmutz J."/>
            <person name="Cardol P."/>
            <person name="Cerutti H."/>
            <person name="Chanfreau G."/>
            <person name="Chen C.L."/>
            <person name="Cognat V."/>
            <person name="Croft M.T."/>
            <person name="Dent R."/>
            <person name="Dutcher S."/>
            <person name="Fernandez E."/>
            <person name="Fukuzawa H."/>
            <person name="Gonzalez-Ballester D."/>
            <person name="Gonzalez-Halphen D."/>
            <person name="Hallmann A."/>
            <person name="Hanikenne M."/>
            <person name="Hippler M."/>
            <person name="Inwood W."/>
            <person name="Jabbari K."/>
            <person name="Kalanon M."/>
            <person name="Kuras R."/>
            <person name="Lefebvre P.A."/>
            <person name="Lemaire S.D."/>
            <person name="Lobanov A.V."/>
            <person name="Lohr M."/>
            <person name="Manuell A."/>
            <person name="Meier I."/>
            <person name="Mets L."/>
            <person name="Mittag M."/>
            <person name="Mittelmeier T."/>
            <person name="Moroney J.V."/>
            <person name="Moseley J."/>
            <person name="Napoli C."/>
            <person name="Nedelcu A.M."/>
            <person name="Niyogi K."/>
            <person name="Novoselov S.V."/>
            <person name="Paulsen I.T."/>
            <person name="Pazour G."/>
            <person name="Purton S."/>
            <person name="Ral J.P."/>
            <person name="Riano-Pachon D.M."/>
            <person name="Riekhof W."/>
            <person name="Rymarquis L."/>
            <person name="Schroda M."/>
            <person name="Stern D."/>
            <person name="Umen J."/>
            <person name="Willows R."/>
            <person name="Wilson N."/>
            <person name="Zimmer S.L."/>
            <person name="Allmer J."/>
            <person name="Balk J."/>
            <person name="Bisova K."/>
            <person name="Chen C.J."/>
            <person name="Elias M."/>
            <person name="Gendler K."/>
            <person name="Hauser C."/>
            <person name="Lamb M.R."/>
            <person name="Ledford H."/>
            <person name="Long J.C."/>
            <person name="Minagawa J."/>
            <person name="Page M.D."/>
            <person name="Pan J."/>
            <person name="Pootakham W."/>
            <person name="Roje S."/>
            <person name="Rose A."/>
            <person name="Stahlberg E."/>
            <person name="Terauchi A.M."/>
            <person name="Yang P."/>
            <person name="Ball S."/>
            <person name="Bowler C."/>
            <person name="Dieckmann C.L."/>
            <person name="Gladyshev V.N."/>
            <person name="Green P."/>
            <person name="Jorgensen R."/>
            <person name="Mayfield S."/>
            <person name="Mueller-Roeber B."/>
            <person name="Rajamani S."/>
            <person name="Sayre R.T."/>
            <person name="Brokstein P."/>
            <person name="Dubchak I."/>
            <person name="Goodstein D."/>
            <person name="Hornick L."/>
            <person name="Huang Y.W."/>
            <person name="Jhaveri J."/>
            <person name="Luo Y."/>
            <person name="Martinez D."/>
            <person name="Ngau W.C."/>
            <person name="Otillar B."/>
            <person name="Poliakov A."/>
            <person name="Porter A."/>
            <person name="Szajkowski L."/>
            <person name="Werner G."/>
            <person name="Zhou K."/>
            <person name="Grigoriev I.V."/>
            <person name="Rokhsar D.S."/>
            <person name="Grossman A.R."/>
        </authorList>
    </citation>
    <scope>NUCLEOTIDE SEQUENCE [LARGE SCALE GENOMIC DNA]</scope>
    <source>
        <strain evidence="3">CC-503</strain>
    </source>
</reference>
<dbReference type="Gramene" id="PNW77254">
    <property type="protein sequence ID" value="PNW77254"/>
    <property type="gene ID" value="CHLRE_10g428706v5"/>
</dbReference>
<dbReference type="GO" id="GO:0016020">
    <property type="term" value="C:membrane"/>
    <property type="evidence" value="ECO:0000318"/>
    <property type="project" value="GO_Central"/>
</dbReference>
<gene>
    <name evidence="2" type="ORF">CHLRE_10g428706v5</name>
</gene>
<dbReference type="GO" id="GO:0071944">
    <property type="term" value="C:cell periphery"/>
    <property type="evidence" value="ECO:0000318"/>
    <property type="project" value="GO_Central"/>
</dbReference>
<keyword evidence="3" id="KW-1185">Reference proteome</keyword>
<proteinExistence type="predicted"/>
<evidence type="ECO:0000256" key="1">
    <source>
        <dbReference type="SAM" id="MobiDB-lite"/>
    </source>
</evidence>
<dbReference type="PANTHER" id="PTHR12393:SF6">
    <property type="entry name" value="SPHINGOMYELIN PHOSPHODIESTERASE 2"/>
    <property type="match status" value="1"/>
</dbReference>
<feature type="compositionally biased region" description="Basic and acidic residues" evidence="1">
    <location>
        <begin position="269"/>
        <end position="287"/>
    </location>
</feature>
<dbReference type="InParanoid" id="A0A2K3D9Q1"/>
<dbReference type="OrthoDB" id="549084at2759"/>
<dbReference type="EMBL" id="CM008971">
    <property type="protein sequence ID" value="PNW77254.1"/>
    <property type="molecule type" value="Genomic_DNA"/>
</dbReference>
<feature type="compositionally biased region" description="Polar residues" evidence="1">
    <location>
        <begin position="1"/>
        <end position="11"/>
    </location>
</feature>